<dbReference type="PANTHER" id="PTHR43884:SF20">
    <property type="entry name" value="ACYL-COA DEHYDROGENASE FADE28"/>
    <property type="match status" value="1"/>
</dbReference>
<dbReference type="Proteomes" id="UP001157126">
    <property type="component" value="Unassembled WGS sequence"/>
</dbReference>
<keyword evidence="5" id="KW-0560">Oxidoreductase</keyword>
<dbReference type="SUPFAM" id="SSF47203">
    <property type="entry name" value="Acyl-CoA dehydrogenase C-terminal domain-like"/>
    <property type="match status" value="1"/>
</dbReference>
<reference evidence="9" key="1">
    <citation type="journal article" date="2019" name="Int. J. Syst. Evol. Microbiol.">
        <title>The Global Catalogue of Microorganisms (GCM) 10K type strain sequencing project: providing services to taxonomists for standard genome sequencing and annotation.</title>
        <authorList>
            <consortium name="The Broad Institute Genomics Platform"/>
            <consortium name="The Broad Institute Genome Sequencing Center for Infectious Disease"/>
            <person name="Wu L."/>
            <person name="Ma J."/>
        </authorList>
    </citation>
    <scope>NUCLEOTIDE SEQUENCE [LARGE SCALE GENOMIC DNA]</scope>
    <source>
        <strain evidence="9">NBRC 113072</strain>
    </source>
</reference>
<dbReference type="InterPro" id="IPR009100">
    <property type="entry name" value="AcylCoA_DH/oxidase_NM_dom_sf"/>
</dbReference>
<evidence type="ECO:0000313" key="9">
    <source>
        <dbReference type="Proteomes" id="UP001157126"/>
    </source>
</evidence>
<dbReference type="SUPFAM" id="SSF56645">
    <property type="entry name" value="Acyl-CoA dehydrogenase NM domain-like"/>
    <property type="match status" value="1"/>
</dbReference>
<evidence type="ECO:0000256" key="4">
    <source>
        <dbReference type="ARBA" id="ARBA00022827"/>
    </source>
</evidence>
<evidence type="ECO:0000259" key="6">
    <source>
        <dbReference type="Pfam" id="PF00441"/>
    </source>
</evidence>
<name>A0ABQ6IQZ1_9MICO</name>
<dbReference type="RefSeq" id="WP_284304067.1">
    <property type="nucleotide sequence ID" value="NZ_BSUO01000001.1"/>
</dbReference>
<evidence type="ECO:0000256" key="5">
    <source>
        <dbReference type="ARBA" id="ARBA00023002"/>
    </source>
</evidence>
<comment type="caution">
    <text evidence="8">The sequence shown here is derived from an EMBL/GenBank/DDBJ whole genome shotgun (WGS) entry which is preliminary data.</text>
</comment>
<proteinExistence type="inferred from homology"/>
<dbReference type="PANTHER" id="PTHR43884">
    <property type="entry name" value="ACYL-COA DEHYDROGENASE"/>
    <property type="match status" value="1"/>
</dbReference>
<keyword evidence="9" id="KW-1185">Reference proteome</keyword>
<comment type="cofactor">
    <cofactor evidence="1">
        <name>FAD</name>
        <dbReference type="ChEBI" id="CHEBI:57692"/>
    </cofactor>
</comment>
<keyword evidence="3" id="KW-0285">Flavoprotein</keyword>
<dbReference type="InterPro" id="IPR009075">
    <property type="entry name" value="AcylCo_DH/oxidase_C"/>
</dbReference>
<dbReference type="CDD" id="cd00567">
    <property type="entry name" value="ACAD"/>
    <property type="match status" value="1"/>
</dbReference>
<dbReference type="Pfam" id="PF00441">
    <property type="entry name" value="Acyl-CoA_dh_1"/>
    <property type="match status" value="1"/>
</dbReference>
<evidence type="ECO:0000256" key="2">
    <source>
        <dbReference type="ARBA" id="ARBA00009347"/>
    </source>
</evidence>
<feature type="domain" description="Acyl-CoA dehydrogenase/oxidase N-terminal" evidence="7">
    <location>
        <begin position="7"/>
        <end position="118"/>
    </location>
</feature>
<dbReference type="Gene3D" id="1.20.140.10">
    <property type="entry name" value="Butyryl-CoA Dehydrogenase, subunit A, domain 3"/>
    <property type="match status" value="1"/>
</dbReference>
<protein>
    <submittedName>
        <fullName evidence="8">Acyl-CoA dehydrogenase</fullName>
    </submittedName>
</protein>
<dbReference type="EMBL" id="BSUO01000001">
    <property type="protein sequence ID" value="GMA40340.1"/>
    <property type="molecule type" value="Genomic_DNA"/>
</dbReference>
<evidence type="ECO:0000259" key="7">
    <source>
        <dbReference type="Pfam" id="PF02771"/>
    </source>
</evidence>
<accession>A0ABQ6IQZ1</accession>
<feature type="domain" description="Acyl-CoA dehydrogenase/oxidase C-terminal" evidence="6">
    <location>
        <begin position="223"/>
        <end position="353"/>
    </location>
</feature>
<dbReference type="InterPro" id="IPR013786">
    <property type="entry name" value="AcylCoA_DH/ox_N"/>
</dbReference>
<evidence type="ECO:0000256" key="1">
    <source>
        <dbReference type="ARBA" id="ARBA00001974"/>
    </source>
</evidence>
<dbReference type="InterPro" id="IPR046373">
    <property type="entry name" value="Acyl-CoA_Oxase/DH_mid-dom_sf"/>
</dbReference>
<keyword evidence="4" id="KW-0274">FAD</keyword>
<evidence type="ECO:0000313" key="8">
    <source>
        <dbReference type="EMBL" id="GMA40340.1"/>
    </source>
</evidence>
<dbReference type="InterPro" id="IPR037069">
    <property type="entry name" value="AcylCoA_DH/ox_N_sf"/>
</dbReference>
<comment type="similarity">
    <text evidence="2">Belongs to the acyl-CoA dehydrogenase family.</text>
</comment>
<organism evidence="8 9">
    <name type="scientific">Mobilicoccus caccae</name>
    <dbReference type="NCBI Taxonomy" id="1859295"/>
    <lineage>
        <taxon>Bacteria</taxon>
        <taxon>Bacillati</taxon>
        <taxon>Actinomycetota</taxon>
        <taxon>Actinomycetes</taxon>
        <taxon>Micrococcales</taxon>
        <taxon>Dermatophilaceae</taxon>
        <taxon>Mobilicoccus</taxon>
    </lineage>
</organism>
<dbReference type="Pfam" id="PF02771">
    <property type="entry name" value="Acyl-CoA_dh_N"/>
    <property type="match status" value="1"/>
</dbReference>
<dbReference type="Gene3D" id="1.10.540.10">
    <property type="entry name" value="Acyl-CoA dehydrogenase/oxidase, N-terminal domain"/>
    <property type="match status" value="1"/>
</dbReference>
<gene>
    <name evidence="8" type="ORF">GCM10025883_23850</name>
</gene>
<dbReference type="InterPro" id="IPR036250">
    <property type="entry name" value="AcylCo_DH-like_C"/>
</dbReference>
<dbReference type="Gene3D" id="2.40.110.10">
    <property type="entry name" value="Butyryl-CoA Dehydrogenase, subunit A, domain 2"/>
    <property type="match status" value="1"/>
</dbReference>
<evidence type="ECO:0000256" key="3">
    <source>
        <dbReference type="ARBA" id="ARBA00022630"/>
    </source>
</evidence>
<sequence>MDFELDSEQLALRDAVRDLLKDAYGSTEARRAIQADDPGFGEKTWTQLAEMGVLGLPFGEDVGGMEAGPVEVGLVAEELGRVIAPEPFVEAVVLAGGLIDAVGTAEQRAELLSGLCDGSSLLAFAHAEPRSRWSASATEVRAERDGDGWRLTGLKTPVVAGGRADVLVVSAATDAGTELFVVDGQATSRESFVTTDGGRAAAITFDGTSARVLGEAGIDRTDAIEAAMARARIAFAREAVGAMARALEITVEYLKTRKQFGVTLSTFQALKFRAADMYVQLELARSMALWGTLVLDAGGDSLDASTRVSAQVATGARHIGQEAVQLHGGIAMTAEYSAGHYLARLLVLGHSLGDRTHHLGRLADTIEGHRWVDPLSYASAQS</sequence>